<dbReference type="Pfam" id="PF11160">
    <property type="entry name" value="Hva1_TUDOR"/>
    <property type="match status" value="1"/>
</dbReference>
<dbReference type="Proteomes" id="UP000523955">
    <property type="component" value="Unassembled WGS sequence"/>
</dbReference>
<sequence length="70" mass="7693">MSIREGTEVSWSWGNGSATGKVTEIHRESVTRTIKGSEITRNGSDDDPAYLIEQDDGAKVLKLRSEVEQA</sequence>
<keyword evidence="4" id="KW-1185">Reference proteome</keyword>
<dbReference type="InterPro" id="IPR021331">
    <property type="entry name" value="Hva1_TUDOR"/>
</dbReference>
<evidence type="ECO:0000313" key="3">
    <source>
        <dbReference type="EMBL" id="MBB6628137.1"/>
    </source>
</evidence>
<name>A0A7X0VBM8_9ACTN</name>
<proteinExistence type="predicted"/>
<dbReference type="EMBL" id="JACKXE010000001">
    <property type="protein sequence ID" value="MBB6628137.1"/>
    <property type="molecule type" value="Genomic_DNA"/>
</dbReference>
<dbReference type="RefSeq" id="WP_185253221.1">
    <property type="nucleotide sequence ID" value="NZ_JACKXE010000001.1"/>
</dbReference>
<gene>
    <name evidence="3" type="ORF">H5V45_12480</name>
</gene>
<protein>
    <submittedName>
        <fullName evidence="3">DUF2945 domain-containing protein</fullName>
    </submittedName>
</protein>
<comment type="caution">
    <text evidence="3">The sequence shown here is derived from an EMBL/GenBank/DDBJ whole genome shotgun (WGS) entry which is preliminary data.</text>
</comment>
<feature type="domain" description="Hypervirulence associated protein TUDOR" evidence="2">
    <location>
        <begin position="6"/>
        <end position="67"/>
    </location>
</feature>
<evidence type="ECO:0000313" key="4">
    <source>
        <dbReference type="Proteomes" id="UP000523955"/>
    </source>
</evidence>
<feature type="region of interest" description="Disordered" evidence="1">
    <location>
        <begin position="1"/>
        <end position="22"/>
    </location>
</feature>
<organism evidence="3 4">
    <name type="scientific">Nocardioides luti</name>
    <dbReference type="NCBI Taxonomy" id="2761101"/>
    <lineage>
        <taxon>Bacteria</taxon>
        <taxon>Bacillati</taxon>
        <taxon>Actinomycetota</taxon>
        <taxon>Actinomycetes</taxon>
        <taxon>Propionibacteriales</taxon>
        <taxon>Nocardioidaceae</taxon>
        <taxon>Nocardioides</taxon>
    </lineage>
</organism>
<reference evidence="3 4" key="1">
    <citation type="submission" date="2020-08" db="EMBL/GenBank/DDBJ databases">
        <authorList>
            <person name="Seo M.-J."/>
        </authorList>
    </citation>
    <scope>NUCLEOTIDE SEQUENCE [LARGE SCALE GENOMIC DNA]</scope>
    <source>
        <strain evidence="3 4">KIGAM211</strain>
    </source>
</reference>
<evidence type="ECO:0000259" key="2">
    <source>
        <dbReference type="Pfam" id="PF11160"/>
    </source>
</evidence>
<accession>A0A7X0VBM8</accession>
<evidence type="ECO:0000256" key="1">
    <source>
        <dbReference type="SAM" id="MobiDB-lite"/>
    </source>
</evidence>
<dbReference type="AlphaFoldDB" id="A0A7X0VBM8"/>
<feature type="compositionally biased region" description="Polar residues" evidence="1">
    <location>
        <begin position="9"/>
        <end position="20"/>
    </location>
</feature>